<evidence type="ECO:0000313" key="15">
    <source>
        <dbReference type="EMBL" id="WBO21268.1"/>
    </source>
</evidence>
<dbReference type="Gene3D" id="3.40.1360.10">
    <property type="match status" value="1"/>
</dbReference>
<dbReference type="InterPro" id="IPR002694">
    <property type="entry name" value="Znf_CHC2"/>
</dbReference>
<evidence type="ECO:0000256" key="5">
    <source>
        <dbReference type="ARBA" id="ARBA00022705"/>
    </source>
</evidence>
<comment type="function">
    <text evidence="12">RNA polymerase that catalyzes the synthesis of short RNA molecules used as primers for DNA polymerase during DNA replication.</text>
</comment>
<dbReference type="PANTHER" id="PTHR30313">
    <property type="entry name" value="DNA PRIMASE"/>
    <property type="match status" value="1"/>
</dbReference>
<dbReference type="InterPro" id="IPR034151">
    <property type="entry name" value="TOPRIM_DnaG_bac"/>
</dbReference>
<evidence type="ECO:0000256" key="2">
    <source>
        <dbReference type="ARBA" id="ARBA00022515"/>
    </source>
</evidence>
<evidence type="ECO:0000256" key="6">
    <source>
        <dbReference type="ARBA" id="ARBA00022723"/>
    </source>
</evidence>
<sequence>MSLSPAWLDELRARTLLSGLIGKSVKLQRAGREWKACCPFHNEKSPSFTVNDDKGFYHCFGCGAHGDAIRWMTDQRGLPFIDAVKELAQAAGLDVPQQDPRAREKAERASTLHDVMAQAEAWYVEQLGRAEGAHARAYLQKRGISEALARTFRIGFAPDSRTGLRSALKEIGDEKMVECGLLIQPEEGKRDPYDRFRGRLMIPIRDARGRTIAFGGRILGEGEPKYLNSPETVLFDKGRTLFNLDRAAAASRKADRVIVVEGYMDVIALAGAGIDEAVAPLGTALTEGQLERLWRLDPRPILCFDGDGAGQKASVRAIGRALPFLEPGRTLRFLTLPQGQDPDDLIRTGGRAAMEALLETPEPLVDRLWRHEEAALPLDTPEARAGLKQRLAEHSRAIADKDVSHQYFQEFRQRVDEKFAPQRREWPPRGGAGGAGGNGGGFRPRKVQDKRGNWVAAPAPPLPGTHAVNRSGVGPIEARAILAGLVRLPDSIGAHAEPLSHLHFADPAMDRVRSALVEAAWRGEALEGDGISTILLRVGAIDLLQKAGRANGLAFSFQRGDADPERARRDLGEVIDVMLKRSELDAQIAAVNASFRNGSDGHGWEEAMEEQQHLQRERLETERRLSELREQAEL</sequence>
<dbReference type="InterPro" id="IPR006295">
    <property type="entry name" value="DNA_primase_DnaG"/>
</dbReference>
<keyword evidence="7 12" id="KW-0863">Zinc-finger</keyword>
<dbReference type="Gene3D" id="3.90.580.10">
    <property type="entry name" value="Zinc finger, CHC2-type domain"/>
    <property type="match status" value="1"/>
</dbReference>
<evidence type="ECO:0000256" key="11">
    <source>
        <dbReference type="ARBA" id="ARBA00023163"/>
    </source>
</evidence>
<keyword evidence="4 12" id="KW-0548">Nucleotidyltransferase</keyword>
<dbReference type="Pfam" id="PF13662">
    <property type="entry name" value="Toprim_4"/>
    <property type="match status" value="1"/>
</dbReference>
<feature type="zinc finger region" description="CHC2-type" evidence="12">
    <location>
        <begin position="38"/>
        <end position="62"/>
    </location>
</feature>
<keyword evidence="6 12" id="KW-0479">Metal-binding</keyword>
<evidence type="ECO:0000256" key="9">
    <source>
        <dbReference type="ARBA" id="ARBA00022842"/>
    </source>
</evidence>
<evidence type="ECO:0000256" key="3">
    <source>
        <dbReference type="ARBA" id="ARBA00022679"/>
    </source>
</evidence>
<evidence type="ECO:0000259" key="14">
    <source>
        <dbReference type="PROSITE" id="PS50880"/>
    </source>
</evidence>
<dbReference type="InterPro" id="IPR036977">
    <property type="entry name" value="DNA_primase_Znf_CHC2"/>
</dbReference>
<evidence type="ECO:0000256" key="8">
    <source>
        <dbReference type="ARBA" id="ARBA00022833"/>
    </source>
</evidence>
<evidence type="ECO:0000313" key="16">
    <source>
        <dbReference type="Proteomes" id="UP001210865"/>
    </source>
</evidence>
<comment type="similarity">
    <text evidence="12">Belongs to the DnaG primase family.</text>
</comment>
<feature type="domain" description="Toprim" evidence="14">
    <location>
        <begin position="255"/>
        <end position="337"/>
    </location>
</feature>
<evidence type="ECO:0000256" key="4">
    <source>
        <dbReference type="ARBA" id="ARBA00022695"/>
    </source>
</evidence>
<evidence type="ECO:0000256" key="10">
    <source>
        <dbReference type="ARBA" id="ARBA00023125"/>
    </source>
</evidence>
<dbReference type="EC" id="2.7.7.101" evidence="12"/>
<dbReference type="Gene3D" id="3.90.980.10">
    <property type="entry name" value="DNA primase, catalytic core, N-terminal domain"/>
    <property type="match status" value="1"/>
</dbReference>
<feature type="compositionally biased region" description="Gly residues" evidence="13">
    <location>
        <begin position="430"/>
        <end position="442"/>
    </location>
</feature>
<feature type="region of interest" description="Disordered" evidence="13">
    <location>
        <begin position="599"/>
        <end position="619"/>
    </location>
</feature>
<protein>
    <recommendedName>
        <fullName evidence="12">DNA primase</fullName>
        <ecNumber evidence="12">2.7.7.101</ecNumber>
    </recommendedName>
</protein>
<comment type="cofactor">
    <cofactor evidence="12">
        <name>Zn(2+)</name>
        <dbReference type="ChEBI" id="CHEBI:29105"/>
    </cofactor>
    <text evidence="12">Binds 1 zinc ion per monomer.</text>
</comment>
<dbReference type="InterPro" id="IPR050219">
    <property type="entry name" value="DnaG_primase"/>
</dbReference>
<proteinExistence type="inferred from homology"/>
<organism evidence="15 16">
    <name type="scientific">Sphingomonas abietis</name>
    <dbReference type="NCBI Taxonomy" id="3012344"/>
    <lineage>
        <taxon>Bacteria</taxon>
        <taxon>Pseudomonadati</taxon>
        <taxon>Pseudomonadota</taxon>
        <taxon>Alphaproteobacteria</taxon>
        <taxon>Sphingomonadales</taxon>
        <taxon>Sphingomonadaceae</taxon>
        <taxon>Sphingomonas</taxon>
    </lineage>
</organism>
<dbReference type="PROSITE" id="PS50880">
    <property type="entry name" value="TOPRIM"/>
    <property type="match status" value="1"/>
</dbReference>
<keyword evidence="5 12" id="KW-0235">DNA replication</keyword>
<dbReference type="InterPro" id="IPR030846">
    <property type="entry name" value="DnaG_bac"/>
</dbReference>
<dbReference type="NCBIfam" id="TIGR01391">
    <property type="entry name" value="dnaG"/>
    <property type="match status" value="1"/>
</dbReference>
<dbReference type="SMART" id="SM00400">
    <property type="entry name" value="ZnF_CHCC"/>
    <property type="match status" value="1"/>
</dbReference>
<dbReference type="Pfam" id="PF01807">
    <property type="entry name" value="Zn_ribbon_DnaG"/>
    <property type="match status" value="1"/>
</dbReference>
<dbReference type="CDD" id="cd03364">
    <property type="entry name" value="TOPRIM_DnaG_primases"/>
    <property type="match status" value="1"/>
</dbReference>
<evidence type="ECO:0000256" key="13">
    <source>
        <dbReference type="SAM" id="MobiDB-lite"/>
    </source>
</evidence>
<keyword evidence="3 12" id="KW-0808">Transferase</keyword>
<keyword evidence="16" id="KW-1185">Reference proteome</keyword>
<reference evidence="15 16" key="1">
    <citation type="submission" date="2022-12" db="EMBL/GenBank/DDBJ databases">
        <title>Sphingomonas abieness sp. nov., an endophytic bacterium isolated from Abies koreana.</title>
        <authorList>
            <person name="Jiang L."/>
            <person name="Lee J."/>
        </authorList>
    </citation>
    <scope>NUCLEOTIDE SEQUENCE [LARGE SCALE GENOMIC DNA]</scope>
    <source>
        <strain evidence="16">PAMB 00755</strain>
    </source>
</reference>
<name>A0ABY7NKX3_9SPHN</name>
<dbReference type="InterPro" id="IPR006171">
    <property type="entry name" value="TOPRIM_dom"/>
</dbReference>
<dbReference type="SUPFAM" id="SSF56731">
    <property type="entry name" value="DNA primase core"/>
    <property type="match status" value="1"/>
</dbReference>
<dbReference type="HAMAP" id="MF_00974">
    <property type="entry name" value="DNA_primase_DnaG"/>
    <property type="match status" value="1"/>
</dbReference>
<dbReference type="InterPro" id="IPR013264">
    <property type="entry name" value="DNAG_N"/>
</dbReference>
<gene>
    <name evidence="12 15" type="primary">dnaG</name>
    <name evidence="15" type="ORF">PBT88_13845</name>
</gene>
<dbReference type="Proteomes" id="UP001210865">
    <property type="component" value="Chromosome"/>
</dbReference>
<keyword evidence="1 12" id="KW-0240">DNA-directed RNA polymerase</keyword>
<accession>A0ABY7NKX3</accession>
<evidence type="ECO:0000256" key="12">
    <source>
        <dbReference type="HAMAP-Rule" id="MF_00974"/>
    </source>
</evidence>
<dbReference type="Pfam" id="PF08275">
    <property type="entry name" value="DNAG_N"/>
    <property type="match status" value="1"/>
</dbReference>
<evidence type="ECO:0000256" key="7">
    <source>
        <dbReference type="ARBA" id="ARBA00022771"/>
    </source>
</evidence>
<keyword evidence="2 12" id="KW-0639">Primosome</keyword>
<dbReference type="InterPro" id="IPR037068">
    <property type="entry name" value="DNA_primase_core_N_sf"/>
</dbReference>
<dbReference type="RefSeq" id="WP_270075917.1">
    <property type="nucleotide sequence ID" value="NZ_CP115174.1"/>
</dbReference>
<keyword evidence="8 12" id="KW-0862">Zinc</keyword>
<dbReference type="EMBL" id="CP115174">
    <property type="protein sequence ID" value="WBO21268.1"/>
    <property type="molecule type" value="Genomic_DNA"/>
</dbReference>
<comment type="catalytic activity">
    <reaction evidence="12">
        <text>ssDNA + n NTP = ssDNA/pppN(pN)n-1 hybrid + (n-1) diphosphate.</text>
        <dbReference type="EC" id="2.7.7.101"/>
    </reaction>
</comment>
<dbReference type="PANTHER" id="PTHR30313:SF2">
    <property type="entry name" value="DNA PRIMASE"/>
    <property type="match status" value="1"/>
</dbReference>
<feature type="compositionally biased region" description="Basic and acidic residues" evidence="13">
    <location>
        <begin position="602"/>
        <end position="619"/>
    </location>
</feature>
<keyword evidence="11 12" id="KW-0804">Transcription</keyword>
<comment type="subunit">
    <text evidence="12">Monomer. Interacts with DnaB.</text>
</comment>
<evidence type="ECO:0000256" key="1">
    <source>
        <dbReference type="ARBA" id="ARBA00022478"/>
    </source>
</evidence>
<keyword evidence="9" id="KW-0460">Magnesium</keyword>
<comment type="domain">
    <text evidence="12">Contains an N-terminal zinc-binding domain, a central core domain that contains the primase activity, and a C-terminal DnaB-binding domain.</text>
</comment>
<feature type="region of interest" description="Disordered" evidence="13">
    <location>
        <begin position="420"/>
        <end position="447"/>
    </location>
</feature>
<dbReference type="SUPFAM" id="SSF57783">
    <property type="entry name" value="Zinc beta-ribbon"/>
    <property type="match status" value="1"/>
</dbReference>
<dbReference type="SMART" id="SM00493">
    <property type="entry name" value="TOPRIM"/>
    <property type="match status" value="1"/>
</dbReference>
<keyword evidence="10 12" id="KW-0238">DNA-binding</keyword>